<dbReference type="Gene3D" id="1.10.1760.20">
    <property type="match status" value="1"/>
</dbReference>
<keyword evidence="1" id="KW-0472">Membrane</keyword>
<gene>
    <name evidence="2" type="ORF">ACFYKX_20485</name>
</gene>
<feature type="transmembrane region" description="Helical" evidence="1">
    <location>
        <begin position="72"/>
        <end position="90"/>
    </location>
</feature>
<dbReference type="EMBL" id="JBIACK010000012">
    <property type="protein sequence ID" value="MFE8702990.1"/>
    <property type="molecule type" value="Genomic_DNA"/>
</dbReference>
<keyword evidence="1" id="KW-1133">Transmembrane helix</keyword>
<keyword evidence="3" id="KW-1185">Reference proteome</keyword>
<feature type="transmembrane region" description="Helical" evidence="1">
    <location>
        <begin position="97"/>
        <end position="117"/>
    </location>
</feature>
<proteinExistence type="predicted"/>
<evidence type="ECO:0000313" key="2">
    <source>
        <dbReference type="EMBL" id="MFE8702990.1"/>
    </source>
</evidence>
<organism evidence="2 3">
    <name type="scientific">Cytobacillus spartinae</name>
    <dbReference type="NCBI Taxonomy" id="3299023"/>
    <lineage>
        <taxon>Bacteria</taxon>
        <taxon>Bacillati</taxon>
        <taxon>Bacillota</taxon>
        <taxon>Bacilli</taxon>
        <taxon>Bacillales</taxon>
        <taxon>Bacillaceae</taxon>
        <taxon>Cytobacillus</taxon>
    </lineage>
</organism>
<name>A0ABW6KJG0_9BACI</name>
<reference evidence="2 3" key="1">
    <citation type="submission" date="2024-08" db="EMBL/GenBank/DDBJ databases">
        <title>Two novel Cytobacillus novel species.</title>
        <authorList>
            <person name="Liu G."/>
        </authorList>
    </citation>
    <scope>NUCLEOTIDE SEQUENCE [LARGE SCALE GENOMIC DNA]</scope>
    <source>
        <strain evidence="2 3">FJAT-54145</strain>
    </source>
</reference>
<feature type="transmembrane region" description="Helical" evidence="1">
    <location>
        <begin position="36"/>
        <end position="60"/>
    </location>
</feature>
<accession>A0ABW6KJG0</accession>
<comment type="caution">
    <text evidence="2">The sequence shown here is derived from an EMBL/GenBank/DDBJ whole genome shotgun (WGS) entry which is preliminary data.</text>
</comment>
<feature type="transmembrane region" description="Helical" evidence="1">
    <location>
        <begin position="6"/>
        <end position="24"/>
    </location>
</feature>
<keyword evidence="1" id="KW-0812">Transmembrane</keyword>
<protein>
    <submittedName>
        <fullName evidence="2">ECF transporter S component</fullName>
    </submittedName>
</protein>
<dbReference type="Proteomes" id="UP001601059">
    <property type="component" value="Unassembled WGS sequence"/>
</dbReference>
<dbReference type="Pfam" id="PF12822">
    <property type="entry name" value="ECF_trnsprt"/>
    <property type="match status" value="1"/>
</dbReference>
<sequence>MAGRKISWLALLIALSVVGSMLKIPAVVGSIALDAFPALIAASLFGGGLGAVVAGIGHLVSALVGGLPLGPFHILIALEMSLLVWIYGRLYQQGKKVLAGSLFVLGNTFAAPLPFIFFISKAFYMGIVPSLLVGSLLNIGLALLLAPRLMTVSRQFQQGEARK</sequence>
<feature type="transmembrane region" description="Helical" evidence="1">
    <location>
        <begin position="123"/>
        <end position="146"/>
    </location>
</feature>
<dbReference type="RefSeq" id="WP_389363137.1">
    <property type="nucleotide sequence ID" value="NZ_JBIACK010000012.1"/>
</dbReference>
<dbReference type="InterPro" id="IPR024529">
    <property type="entry name" value="ECF_trnsprt_substrate-spec"/>
</dbReference>
<evidence type="ECO:0000313" key="3">
    <source>
        <dbReference type="Proteomes" id="UP001601059"/>
    </source>
</evidence>
<evidence type="ECO:0000256" key="1">
    <source>
        <dbReference type="SAM" id="Phobius"/>
    </source>
</evidence>